<gene>
    <name evidence="2" type="ORF">CINCED_3A004863</name>
</gene>
<accession>A0A5E4MN64</accession>
<dbReference type="OrthoDB" id="6628203at2759"/>
<dbReference type="Proteomes" id="UP000325440">
    <property type="component" value="Unassembled WGS sequence"/>
</dbReference>
<evidence type="ECO:0000313" key="2">
    <source>
        <dbReference type="EMBL" id="VVC33729.1"/>
    </source>
</evidence>
<dbReference type="AlphaFoldDB" id="A0A5E4MN64"/>
<organism evidence="2 3">
    <name type="scientific">Cinara cedri</name>
    <dbReference type="NCBI Taxonomy" id="506608"/>
    <lineage>
        <taxon>Eukaryota</taxon>
        <taxon>Metazoa</taxon>
        <taxon>Ecdysozoa</taxon>
        <taxon>Arthropoda</taxon>
        <taxon>Hexapoda</taxon>
        <taxon>Insecta</taxon>
        <taxon>Pterygota</taxon>
        <taxon>Neoptera</taxon>
        <taxon>Paraneoptera</taxon>
        <taxon>Hemiptera</taxon>
        <taxon>Sternorrhyncha</taxon>
        <taxon>Aphidomorpha</taxon>
        <taxon>Aphidoidea</taxon>
        <taxon>Aphididae</taxon>
        <taxon>Lachninae</taxon>
        <taxon>Cinara</taxon>
    </lineage>
</organism>
<dbReference type="InterPro" id="IPR036691">
    <property type="entry name" value="Endo/exonu/phosph_ase_sf"/>
</dbReference>
<keyword evidence="3" id="KW-1185">Reference proteome</keyword>
<dbReference type="GO" id="GO:0004519">
    <property type="term" value="F:endonuclease activity"/>
    <property type="evidence" value="ECO:0007669"/>
    <property type="project" value="UniProtKB-KW"/>
</dbReference>
<name>A0A5E4MN64_9HEMI</name>
<dbReference type="Gene3D" id="3.60.10.10">
    <property type="entry name" value="Endonuclease/exonuclease/phosphatase"/>
    <property type="match status" value="1"/>
</dbReference>
<dbReference type="Pfam" id="PF03372">
    <property type="entry name" value="Exo_endo_phos"/>
    <property type="match status" value="1"/>
</dbReference>
<feature type="domain" description="Endonuclease/exonuclease/phosphatase" evidence="1">
    <location>
        <begin position="28"/>
        <end position="170"/>
    </location>
</feature>
<dbReference type="GO" id="GO:0004527">
    <property type="term" value="F:exonuclease activity"/>
    <property type="evidence" value="ECO:0007669"/>
    <property type="project" value="UniProtKB-KW"/>
</dbReference>
<reference evidence="2 3" key="1">
    <citation type="submission" date="2019-08" db="EMBL/GenBank/DDBJ databases">
        <authorList>
            <person name="Alioto T."/>
            <person name="Alioto T."/>
            <person name="Gomez Garrido J."/>
        </authorList>
    </citation>
    <scope>NUCLEOTIDE SEQUENCE [LARGE SCALE GENOMIC DNA]</scope>
</reference>
<protein>
    <submittedName>
        <fullName evidence="2">Endonuclease/exonuclease/phosphatase</fullName>
    </submittedName>
</protein>
<evidence type="ECO:0000313" key="3">
    <source>
        <dbReference type="Proteomes" id="UP000325440"/>
    </source>
</evidence>
<keyword evidence="2" id="KW-0269">Exonuclease</keyword>
<dbReference type="SUPFAM" id="SSF56219">
    <property type="entry name" value="DNase I-like"/>
    <property type="match status" value="1"/>
</dbReference>
<keyword evidence="2" id="KW-0378">Hydrolase</keyword>
<dbReference type="InterPro" id="IPR005135">
    <property type="entry name" value="Endo/exonuclease/phosphatase"/>
</dbReference>
<proteinExistence type="predicted"/>
<keyword evidence="2" id="KW-0540">Nuclease</keyword>
<dbReference type="EMBL" id="CABPRJ010000973">
    <property type="protein sequence ID" value="VVC33729.1"/>
    <property type="molecule type" value="Genomic_DNA"/>
</dbReference>
<sequence>MSPDQANLPRDRVFGKLTGKWKKDSSFGTWNVRTLFKSGAVHNIVNEVEKYKVKLTALQEIRWANTGTININETTIFYGSCTDQRQLGTGFAVHKDLVPVVKEFKDINPRISMLTIEAQWFDISFMNVHAPTEDKSQDEKETFYEQLESSLNSIPSNRIQIVLGDLNAKVGKETMFRQVAGKHSLN</sequence>
<evidence type="ECO:0000259" key="1">
    <source>
        <dbReference type="Pfam" id="PF03372"/>
    </source>
</evidence>
<keyword evidence="2" id="KW-0255">Endonuclease</keyword>